<feature type="transmembrane region" description="Helical" evidence="1">
    <location>
        <begin position="122"/>
        <end position="144"/>
    </location>
</feature>
<keyword evidence="1" id="KW-0812">Transmembrane</keyword>
<dbReference type="Proteomes" id="UP000197446">
    <property type="component" value="Unassembled WGS sequence"/>
</dbReference>
<accession>A0A254MXW3</accession>
<protein>
    <submittedName>
        <fullName evidence="2">Uncharacterized protein</fullName>
    </submittedName>
</protein>
<proteinExistence type="predicted"/>
<organism evidence="2 3">
    <name type="scientific">Roseateles puraquae</name>
    <dbReference type="NCBI Taxonomy" id="431059"/>
    <lineage>
        <taxon>Bacteria</taxon>
        <taxon>Pseudomonadati</taxon>
        <taxon>Pseudomonadota</taxon>
        <taxon>Betaproteobacteria</taxon>
        <taxon>Burkholderiales</taxon>
        <taxon>Sphaerotilaceae</taxon>
        <taxon>Roseateles</taxon>
    </lineage>
</organism>
<evidence type="ECO:0000256" key="1">
    <source>
        <dbReference type="SAM" id="Phobius"/>
    </source>
</evidence>
<dbReference type="AlphaFoldDB" id="A0A254MXW3"/>
<name>A0A254MXW3_9BURK</name>
<reference evidence="2 3" key="1">
    <citation type="journal article" date="2007" name="Int. J. Syst. Evol. Microbiol.">
        <title>Description of Pelomonas aquatica sp. nov. and Pelomonas puraquae sp. nov., isolated from industrial and haemodialysis water.</title>
        <authorList>
            <person name="Gomila M."/>
            <person name="Bowien B."/>
            <person name="Falsen E."/>
            <person name="Moore E.R."/>
            <person name="Lalucat J."/>
        </authorList>
    </citation>
    <scope>NUCLEOTIDE SEQUENCE [LARGE SCALE GENOMIC DNA]</scope>
    <source>
        <strain evidence="2 3">CCUG 52769</strain>
    </source>
</reference>
<keyword evidence="1" id="KW-0472">Membrane</keyword>
<sequence>MLPIVARFVLEKLSGALQSDKPRRSEHELHHRILAELQKSKGDDSIYAQQLNRSLLEELVPSAKTHEDGLRVLHLKDWRKLTRLTKTIKGIVEIKADEAGVPRVVWAENWARWLRDRPACTFIVAFWIYAIGFTATFFFLAWYSNAWMVDGLGMQVSTFLACPPAILLSASLTVFGFSRSVKILDGYSARRYSRKLTEADLLIEPAKSTVPVQAPLLAHTPFTSYRPSVARGVAVAGGRRRGSMVVDRYQRG</sequence>
<feature type="transmembrane region" description="Helical" evidence="1">
    <location>
        <begin position="156"/>
        <end position="177"/>
    </location>
</feature>
<keyword evidence="3" id="KW-1185">Reference proteome</keyword>
<evidence type="ECO:0000313" key="2">
    <source>
        <dbReference type="EMBL" id="OWQ98176.1"/>
    </source>
</evidence>
<evidence type="ECO:0000313" key="3">
    <source>
        <dbReference type="Proteomes" id="UP000197446"/>
    </source>
</evidence>
<comment type="caution">
    <text evidence="2">The sequence shown here is derived from an EMBL/GenBank/DDBJ whole genome shotgun (WGS) entry which is preliminary data.</text>
</comment>
<dbReference type="EMBL" id="NISI01000021">
    <property type="protein sequence ID" value="OWQ98176.1"/>
    <property type="molecule type" value="Genomic_DNA"/>
</dbReference>
<keyword evidence="1" id="KW-1133">Transmembrane helix</keyword>
<gene>
    <name evidence="2" type="ORF">CDO81_26565</name>
</gene>